<dbReference type="EMBL" id="ANNX02000020">
    <property type="protein sequence ID" value="KYC42542.1"/>
    <property type="molecule type" value="Genomic_DNA"/>
</dbReference>
<dbReference type="Pfam" id="PF06051">
    <property type="entry name" value="DUF928"/>
    <property type="match status" value="1"/>
</dbReference>
<protein>
    <recommendedName>
        <fullName evidence="4">DUF928 domain-containing protein</fullName>
    </recommendedName>
</protein>
<reference evidence="2 3" key="1">
    <citation type="journal article" date="2013" name="Genome Biol. Evol.">
        <title>Genomes of Stigonematalean cyanobacteria (subsection V) and the evolution of oxygenic photosynthesis from prokaryotes to plastids.</title>
        <authorList>
            <person name="Dagan T."/>
            <person name="Roettger M."/>
            <person name="Stucken K."/>
            <person name="Landan G."/>
            <person name="Koch R."/>
            <person name="Major P."/>
            <person name="Gould S.B."/>
            <person name="Goremykin V.V."/>
            <person name="Rippka R."/>
            <person name="Tandeau de Marsac N."/>
            <person name="Gugger M."/>
            <person name="Lockhart P.J."/>
            <person name="Allen J.F."/>
            <person name="Brune I."/>
            <person name="Maus I."/>
            <person name="Puhler A."/>
            <person name="Martin W.F."/>
        </authorList>
    </citation>
    <scope>NUCLEOTIDE SEQUENCE [LARGE SCALE GENOMIC DNA]</scope>
    <source>
        <strain evidence="2 3">PCC 7110</strain>
    </source>
</reference>
<keyword evidence="3" id="KW-1185">Reference proteome</keyword>
<gene>
    <name evidence="2" type="ORF">WA1_15955</name>
</gene>
<dbReference type="InterPro" id="IPR010328">
    <property type="entry name" value="DUF928"/>
</dbReference>
<sequence length="278" mass="30847">MKISGLIKLILAVAFGCFSILVSSTWVTAQPARPTATERSNSTPPESKSRTRRQPVRLILPPLPKDTLAPGGRRFGGARRTGCPKDVELQLTALVPATESQPTITNVWGLTSVERPMLWFYTPYNKSSNYPADFELLDDKSTPIYKTAISLPNVAGVIGVPLPPLAVDKQYRWFFNVYCDRQQQETPIFVEGVVQRVNLSQAIKEQLQKAEAIQQIAIYANNGIWHEALTTLAQLRQKNPNDATLAEDWKELLTSIGLNQFVTQPLTVGEQSTANSNQ</sequence>
<dbReference type="AlphaFoldDB" id="A0A139XD46"/>
<comment type="caution">
    <text evidence="2">The sequence shown here is derived from an EMBL/GenBank/DDBJ whole genome shotgun (WGS) entry which is preliminary data.</text>
</comment>
<accession>A0A139XD46</accession>
<evidence type="ECO:0000313" key="3">
    <source>
        <dbReference type="Proteomes" id="UP000076925"/>
    </source>
</evidence>
<evidence type="ECO:0000313" key="2">
    <source>
        <dbReference type="EMBL" id="KYC42542.1"/>
    </source>
</evidence>
<organism evidence="2 3">
    <name type="scientific">Scytonema hofmannii PCC 7110</name>
    <dbReference type="NCBI Taxonomy" id="128403"/>
    <lineage>
        <taxon>Bacteria</taxon>
        <taxon>Bacillati</taxon>
        <taxon>Cyanobacteriota</taxon>
        <taxon>Cyanophyceae</taxon>
        <taxon>Nostocales</taxon>
        <taxon>Scytonemataceae</taxon>
        <taxon>Scytonema</taxon>
    </lineage>
</organism>
<dbReference type="STRING" id="128403.WA1_15955"/>
<feature type="region of interest" description="Disordered" evidence="1">
    <location>
        <begin position="31"/>
        <end position="56"/>
    </location>
</feature>
<proteinExistence type="predicted"/>
<evidence type="ECO:0008006" key="4">
    <source>
        <dbReference type="Google" id="ProtNLM"/>
    </source>
</evidence>
<evidence type="ECO:0000256" key="1">
    <source>
        <dbReference type="SAM" id="MobiDB-lite"/>
    </source>
</evidence>
<feature type="compositionally biased region" description="Polar residues" evidence="1">
    <location>
        <begin position="37"/>
        <end position="46"/>
    </location>
</feature>
<name>A0A139XD46_9CYAN</name>
<dbReference type="OrthoDB" id="536034at2"/>
<dbReference type="Proteomes" id="UP000076925">
    <property type="component" value="Unassembled WGS sequence"/>
</dbReference>